<dbReference type="AlphaFoldDB" id="A0AAV3XH77"/>
<evidence type="ECO:0000313" key="1">
    <source>
        <dbReference type="EMBL" id="GET40305.1"/>
    </source>
</evidence>
<keyword evidence="2" id="KW-1185">Reference proteome</keyword>
<protein>
    <submittedName>
        <fullName evidence="1">Uncharacterized protein</fullName>
    </submittedName>
</protein>
<dbReference type="Proteomes" id="UP001050975">
    <property type="component" value="Unassembled WGS sequence"/>
</dbReference>
<reference evidence="1" key="1">
    <citation type="submission" date="2019-10" db="EMBL/GenBank/DDBJ databases">
        <title>Draft genome sequece of Microseira wollei NIES-4236.</title>
        <authorList>
            <person name="Yamaguchi H."/>
            <person name="Suzuki S."/>
            <person name="Kawachi M."/>
        </authorList>
    </citation>
    <scope>NUCLEOTIDE SEQUENCE</scope>
    <source>
        <strain evidence="1">NIES-4236</strain>
    </source>
</reference>
<accession>A0AAV3XH77</accession>
<name>A0AAV3XH77_9CYAN</name>
<sequence length="83" mass="9091">MLQTDLESGNFPFVSLEAADSLLAGTDDYEVVRVLVIGSHRGVNSTIRTLYVVRVAQISEWSPLLPAPGSGEVMSILTRRIKF</sequence>
<dbReference type="RefSeq" id="WP_226586146.1">
    <property type="nucleotide sequence ID" value="NZ_BLAY01000087.1"/>
</dbReference>
<gene>
    <name evidence="1" type="ORF">MiSe_51140</name>
</gene>
<proteinExistence type="predicted"/>
<dbReference type="EMBL" id="BLAY01000087">
    <property type="protein sequence ID" value="GET40305.1"/>
    <property type="molecule type" value="Genomic_DNA"/>
</dbReference>
<organism evidence="1 2">
    <name type="scientific">Microseira wollei NIES-4236</name>
    <dbReference type="NCBI Taxonomy" id="2530354"/>
    <lineage>
        <taxon>Bacteria</taxon>
        <taxon>Bacillati</taxon>
        <taxon>Cyanobacteriota</taxon>
        <taxon>Cyanophyceae</taxon>
        <taxon>Oscillatoriophycideae</taxon>
        <taxon>Aerosakkonematales</taxon>
        <taxon>Aerosakkonemataceae</taxon>
        <taxon>Microseira</taxon>
    </lineage>
</organism>
<comment type="caution">
    <text evidence="1">The sequence shown here is derived from an EMBL/GenBank/DDBJ whole genome shotgun (WGS) entry which is preliminary data.</text>
</comment>
<evidence type="ECO:0000313" key="2">
    <source>
        <dbReference type="Proteomes" id="UP001050975"/>
    </source>
</evidence>